<dbReference type="EMBL" id="HG711576">
    <property type="protein sequence ID" value="CDJ49268.1"/>
    <property type="molecule type" value="Genomic_DNA"/>
</dbReference>
<feature type="transmembrane region" description="Helical" evidence="2">
    <location>
        <begin position="48"/>
        <end position="65"/>
    </location>
</feature>
<dbReference type="Proteomes" id="UP000030750">
    <property type="component" value="Unassembled WGS sequence"/>
</dbReference>
<protein>
    <recommendedName>
        <fullName evidence="5">Transmembrane protein</fullName>
    </recommendedName>
</protein>
<evidence type="ECO:0000256" key="1">
    <source>
        <dbReference type="SAM" id="MobiDB-lite"/>
    </source>
</evidence>
<dbReference type="VEuPathDB" id="ToxoDB:EBH_0059790"/>
<evidence type="ECO:0008006" key="5">
    <source>
        <dbReference type="Google" id="ProtNLM"/>
    </source>
</evidence>
<keyword evidence="4" id="KW-1185">Reference proteome</keyword>
<feature type="region of interest" description="Disordered" evidence="1">
    <location>
        <begin position="200"/>
        <end position="221"/>
    </location>
</feature>
<feature type="compositionally biased region" description="Polar residues" evidence="1">
    <location>
        <begin position="125"/>
        <end position="137"/>
    </location>
</feature>
<sequence length="533" mass="57688">MAGVLSVTEVSRHGRPVLDEQPTSTDNFSHYSPAYVELPFRRKEGHRAWYMVSIICFAATVFLLLRGHQCLRLGDSHATLAGGTNARLLSVAETGSFRRCVESGVGGERGAAGGAPEVSRRAPGSSLTASSAGPSNRASDGSSGGTSSGAAKGSHHAAVTALHDPENLASSSGRTARALFHGSAEVSLLKLFGSLGIFKKKSSSRPTDDSEGPAESDRRGVYSADEVQAEAYKSSSTLDSAATVLLDYPLDQAEHQRQVDLLSVHGDASLELTEQELELLRSAKRYLKTLLKDRSQLLRSLQENAAKQDLVQGRLKTSKKGSQDQRRLLGRLIKLKEEACTLENKLCRTRRELKELVPSKQHMALSLRIAAGRRLSGMRISARGAAAVSAAILVVDGSSGDNFVTTPAEEEAIGKLAEELLERMLKSTAALTEQLEALAPVPGLGSAASRMRRLEKQLRRCERLHKEASTFTLQLRFVLMSSPPHQTIGELERTNLQLRKAMDRCASFLQTNLPRNDSGTLRSLFRRLTLTGV</sequence>
<proteinExistence type="predicted"/>
<organism evidence="3 4">
    <name type="scientific">Eimeria brunetti</name>
    <dbReference type="NCBI Taxonomy" id="51314"/>
    <lineage>
        <taxon>Eukaryota</taxon>
        <taxon>Sar</taxon>
        <taxon>Alveolata</taxon>
        <taxon>Apicomplexa</taxon>
        <taxon>Conoidasida</taxon>
        <taxon>Coccidia</taxon>
        <taxon>Eucoccidiorida</taxon>
        <taxon>Eimeriorina</taxon>
        <taxon>Eimeriidae</taxon>
        <taxon>Eimeria</taxon>
    </lineage>
</organism>
<accession>U6LJ42</accession>
<reference evidence="3" key="1">
    <citation type="submission" date="2013-10" db="EMBL/GenBank/DDBJ databases">
        <title>Genomic analysis of the causative agents of coccidiosis in chickens.</title>
        <authorList>
            <person name="Reid A.J."/>
            <person name="Blake D."/>
            <person name="Billington K."/>
            <person name="Browne H."/>
            <person name="Dunn M."/>
            <person name="Hung S."/>
            <person name="Kawahara F."/>
            <person name="Miranda-Saavedra D."/>
            <person name="Mourier T."/>
            <person name="Nagra H."/>
            <person name="Otto T.D."/>
            <person name="Rawlings N."/>
            <person name="Sanchez A."/>
            <person name="Sanders M."/>
            <person name="Subramaniam C."/>
            <person name="Tay Y."/>
            <person name="Dear P."/>
            <person name="Doerig C."/>
            <person name="Gruber A."/>
            <person name="Parkinson J."/>
            <person name="Shirley M."/>
            <person name="Wan K.L."/>
            <person name="Berriman M."/>
            <person name="Tomley F."/>
            <person name="Pain A."/>
        </authorList>
    </citation>
    <scope>NUCLEOTIDE SEQUENCE [LARGE SCALE GENOMIC DNA]</scope>
    <source>
        <strain evidence="3">Houghton</strain>
    </source>
</reference>
<keyword evidence="2" id="KW-0812">Transmembrane</keyword>
<dbReference type="AlphaFoldDB" id="U6LJ42"/>
<evidence type="ECO:0000313" key="4">
    <source>
        <dbReference type="Proteomes" id="UP000030750"/>
    </source>
</evidence>
<evidence type="ECO:0000313" key="3">
    <source>
        <dbReference type="EMBL" id="CDJ49268.1"/>
    </source>
</evidence>
<feature type="region of interest" description="Disordered" evidence="1">
    <location>
        <begin position="105"/>
        <end position="157"/>
    </location>
</feature>
<keyword evidence="2" id="KW-1133">Transmembrane helix</keyword>
<reference evidence="3" key="2">
    <citation type="submission" date="2013-10" db="EMBL/GenBank/DDBJ databases">
        <authorList>
            <person name="Aslett M."/>
        </authorList>
    </citation>
    <scope>NUCLEOTIDE SEQUENCE [LARGE SCALE GENOMIC DNA]</scope>
    <source>
        <strain evidence="3">Houghton</strain>
    </source>
</reference>
<evidence type="ECO:0000256" key="2">
    <source>
        <dbReference type="SAM" id="Phobius"/>
    </source>
</evidence>
<keyword evidence="2" id="KW-0472">Membrane</keyword>
<feature type="compositionally biased region" description="Low complexity" evidence="1">
    <location>
        <begin position="148"/>
        <end position="157"/>
    </location>
</feature>
<gene>
    <name evidence="3" type="ORF">EBH_0059790</name>
</gene>
<name>U6LJ42_9EIME</name>
<dbReference type="OrthoDB" id="348442at2759"/>